<keyword evidence="1" id="KW-0732">Signal</keyword>
<evidence type="ECO:0000313" key="3">
    <source>
        <dbReference type="Proteomes" id="UP000703661"/>
    </source>
</evidence>
<proteinExistence type="predicted"/>
<feature type="signal peptide" evidence="1">
    <location>
        <begin position="1"/>
        <end position="24"/>
    </location>
</feature>
<feature type="chain" id="PRO_5040278974" evidence="1">
    <location>
        <begin position="25"/>
        <end position="127"/>
    </location>
</feature>
<organism evidence="2 3">
    <name type="scientific">Entomortierella chlamydospora</name>
    <dbReference type="NCBI Taxonomy" id="101097"/>
    <lineage>
        <taxon>Eukaryota</taxon>
        <taxon>Fungi</taxon>
        <taxon>Fungi incertae sedis</taxon>
        <taxon>Mucoromycota</taxon>
        <taxon>Mortierellomycotina</taxon>
        <taxon>Mortierellomycetes</taxon>
        <taxon>Mortierellales</taxon>
        <taxon>Mortierellaceae</taxon>
        <taxon>Entomortierella</taxon>
    </lineage>
</organism>
<keyword evidence="3" id="KW-1185">Reference proteome</keyword>
<sequence length="127" mass="14318">LCHGHVTRFVALIPMLLIQKSIYASFGLCVGLSGPDFWGREVAGFKLWNDHGEQADQYRTIVYARKTELQNSGWYIHLKFLFSAFLKLDTTSVSSDMYGDSGLVPLSAICESSKDRIYYGCYDSNDT</sequence>
<reference evidence="2" key="1">
    <citation type="journal article" date="2020" name="Fungal Divers.">
        <title>Resolving the Mortierellaceae phylogeny through synthesis of multi-gene phylogenetics and phylogenomics.</title>
        <authorList>
            <person name="Vandepol N."/>
            <person name="Liber J."/>
            <person name="Desiro A."/>
            <person name="Na H."/>
            <person name="Kennedy M."/>
            <person name="Barry K."/>
            <person name="Grigoriev I.V."/>
            <person name="Miller A.N."/>
            <person name="O'Donnell K."/>
            <person name="Stajich J.E."/>
            <person name="Bonito G."/>
        </authorList>
    </citation>
    <scope>NUCLEOTIDE SEQUENCE</scope>
    <source>
        <strain evidence="2">NRRL 2769</strain>
    </source>
</reference>
<accession>A0A9P6MMW5</accession>
<comment type="caution">
    <text evidence="2">The sequence shown here is derived from an EMBL/GenBank/DDBJ whole genome shotgun (WGS) entry which is preliminary data.</text>
</comment>
<dbReference type="EMBL" id="JAAAID010002170">
    <property type="protein sequence ID" value="KAG0007806.1"/>
    <property type="molecule type" value="Genomic_DNA"/>
</dbReference>
<feature type="non-terminal residue" evidence="2">
    <location>
        <position position="1"/>
    </location>
</feature>
<protein>
    <submittedName>
        <fullName evidence="2">Uncharacterized protein</fullName>
    </submittedName>
</protein>
<evidence type="ECO:0000313" key="2">
    <source>
        <dbReference type="EMBL" id="KAG0007806.1"/>
    </source>
</evidence>
<evidence type="ECO:0000256" key="1">
    <source>
        <dbReference type="SAM" id="SignalP"/>
    </source>
</evidence>
<gene>
    <name evidence="2" type="ORF">BGZ80_004210</name>
</gene>
<name>A0A9P6MMW5_9FUNG</name>
<dbReference type="Proteomes" id="UP000703661">
    <property type="component" value="Unassembled WGS sequence"/>
</dbReference>
<dbReference type="AlphaFoldDB" id="A0A9P6MMW5"/>
<feature type="non-terminal residue" evidence="2">
    <location>
        <position position="127"/>
    </location>
</feature>